<dbReference type="STRING" id="1049790.LEP1GSC047_1960"/>
<sequence>MVELSDSRKNRSAFAENPESLGGNIVLAPFSRTYVNRSRYAHTDPFLKPSHFGPKNKILGLQFHLPASRRKPIFSSDSG</sequence>
<gene>
    <name evidence="1" type="ORF">LEP1GSC047_1960</name>
</gene>
<reference evidence="1 2" key="1">
    <citation type="submission" date="2013-05" db="EMBL/GenBank/DDBJ databases">
        <authorList>
            <person name="Harkins D.M."/>
            <person name="Durkin A.S."/>
            <person name="Brinkac L.M."/>
            <person name="Haft D.H."/>
            <person name="Selengut J.D."/>
            <person name="Sanka R."/>
            <person name="DePew J."/>
            <person name="Purushe J."/>
            <person name="Hartskeerl R.A."/>
            <person name="Ahmed A."/>
            <person name="van der Linden H."/>
            <person name="Goris M.G.A."/>
            <person name="Vinetz J.M."/>
            <person name="Sutton G.G."/>
            <person name="Nierman W.C."/>
            <person name="Fouts D.E."/>
        </authorList>
    </citation>
    <scope>NUCLEOTIDE SEQUENCE [LARGE SCALE GENOMIC DNA]</scope>
    <source>
        <strain evidence="1 2">10</strain>
    </source>
</reference>
<name>V6HGS0_9LEPT</name>
<evidence type="ECO:0000313" key="1">
    <source>
        <dbReference type="EMBL" id="EQA34785.1"/>
    </source>
</evidence>
<dbReference type="AlphaFoldDB" id="V6HGS0"/>
<proteinExistence type="predicted"/>
<evidence type="ECO:0000313" key="2">
    <source>
        <dbReference type="Proteomes" id="UP000018719"/>
    </source>
</evidence>
<comment type="caution">
    <text evidence="1">The sequence shown here is derived from an EMBL/GenBank/DDBJ whole genome shotgun (WGS) entry which is preliminary data.</text>
</comment>
<dbReference type="Proteomes" id="UP000018719">
    <property type="component" value="Unassembled WGS sequence"/>
</dbReference>
<dbReference type="EMBL" id="AHMM02000025">
    <property type="protein sequence ID" value="EQA34785.1"/>
    <property type="molecule type" value="Genomic_DNA"/>
</dbReference>
<protein>
    <submittedName>
        <fullName evidence="1">Uncharacterized protein</fullName>
    </submittedName>
</protein>
<organism evidence="1 2">
    <name type="scientific">Leptospira inadai serovar Lyme str. 10</name>
    <dbReference type="NCBI Taxonomy" id="1049790"/>
    <lineage>
        <taxon>Bacteria</taxon>
        <taxon>Pseudomonadati</taxon>
        <taxon>Spirochaetota</taxon>
        <taxon>Spirochaetia</taxon>
        <taxon>Leptospirales</taxon>
        <taxon>Leptospiraceae</taxon>
        <taxon>Leptospira</taxon>
    </lineage>
</organism>
<accession>V6HGS0</accession>